<proteinExistence type="predicted"/>
<keyword evidence="2 5" id="KW-0812">Transmembrane</keyword>
<dbReference type="InterPro" id="IPR018499">
    <property type="entry name" value="Tetraspanin/Peripherin"/>
</dbReference>
<evidence type="ECO:0008006" key="8">
    <source>
        <dbReference type="Google" id="ProtNLM"/>
    </source>
</evidence>
<evidence type="ECO:0000256" key="4">
    <source>
        <dbReference type="ARBA" id="ARBA00023136"/>
    </source>
</evidence>
<evidence type="ECO:0000256" key="1">
    <source>
        <dbReference type="ARBA" id="ARBA00004141"/>
    </source>
</evidence>
<keyword evidence="4 5" id="KW-0472">Membrane</keyword>
<protein>
    <recommendedName>
        <fullName evidence="8">Tetraspanin</fullName>
    </recommendedName>
</protein>
<comment type="caution">
    <text evidence="6">The sequence shown here is derived from an EMBL/GenBank/DDBJ whole genome shotgun (WGS) entry which is preliminary data.</text>
</comment>
<dbReference type="InterPro" id="IPR008952">
    <property type="entry name" value="Tetraspanin_EC2_sf"/>
</dbReference>
<feature type="transmembrane region" description="Helical" evidence="5">
    <location>
        <begin position="34"/>
        <end position="52"/>
    </location>
</feature>
<evidence type="ECO:0000256" key="2">
    <source>
        <dbReference type="ARBA" id="ARBA00022692"/>
    </source>
</evidence>
<accession>A0AAN8IIM3</accession>
<name>A0AAN8IIM3_TRICO</name>
<dbReference type="Pfam" id="PF00335">
    <property type="entry name" value="Tetraspanin"/>
    <property type="match status" value="1"/>
</dbReference>
<sequence length="139" mass="15728">MVNKSSLDSGRVRFMQNLIPYQVISATKFATCVFFYYVLVVMATFALFVLFYSETAEGFTAHSILVYAIRNYHLNRNLAEIVDSLQESLKCCGVASTAQGYRDWNLSYQFNCSASNPQPEKCSVPYSCCRKSVVSEARH</sequence>
<dbReference type="EMBL" id="WIXE01018648">
    <property type="protein sequence ID" value="KAK5970742.1"/>
    <property type="molecule type" value="Genomic_DNA"/>
</dbReference>
<keyword evidence="3 5" id="KW-1133">Transmembrane helix</keyword>
<dbReference type="GO" id="GO:0016020">
    <property type="term" value="C:membrane"/>
    <property type="evidence" value="ECO:0007669"/>
    <property type="project" value="UniProtKB-SubCell"/>
</dbReference>
<evidence type="ECO:0000256" key="5">
    <source>
        <dbReference type="SAM" id="Phobius"/>
    </source>
</evidence>
<dbReference type="SUPFAM" id="SSF48652">
    <property type="entry name" value="Tetraspanin"/>
    <property type="match status" value="1"/>
</dbReference>
<dbReference type="AlphaFoldDB" id="A0AAN8IIM3"/>
<gene>
    <name evidence="6" type="ORF">GCK32_015973</name>
</gene>
<evidence type="ECO:0000313" key="6">
    <source>
        <dbReference type="EMBL" id="KAK5970742.1"/>
    </source>
</evidence>
<comment type="subcellular location">
    <subcellularLocation>
        <location evidence="1">Membrane</location>
        <topology evidence="1">Multi-pass membrane protein</topology>
    </subcellularLocation>
</comment>
<reference evidence="6 7" key="1">
    <citation type="submission" date="2019-10" db="EMBL/GenBank/DDBJ databases">
        <title>Assembly and Annotation for the nematode Trichostrongylus colubriformis.</title>
        <authorList>
            <person name="Martin J."/>
        </authorList>
    </citation>
    <scope>NUCLEOTIDE SEQUENCE [LARGE SCALE GENOMIC DNA]</scope>
    <source>
        <strain evidence="6">G859</strain>
        <tissue evidence="6">Whole worm</tissue>
    </source>
</reference>
<organism evidence="6 7">
    <name type="scientific">Trichostrongylus colubriformis</name>
    <name type="common">Black scour worm</name>
    <dbReference type="NCBI Taxonomy" id="6319"/>
    <lineage>
        <taxon>Eukaryota</taxon>
        <taxon>Metazoa</taxon>
        <taxon>Ecdysozoa</taxon>
        <taxon>Nematoda</taxon>
        <taxon>Chromadorea</taxon>
        <taxon>Rhabditida</taxon>
        <taxon>Rhabditina</taxon>
        <taxon>Rhabditomorpha</taxon>
        <taxon>Strongyloidea</taxon>
        <taxon>Trichostrongylidae</taxon>
        <taxon>Trichostrongylus</taxon>
    </lineage>
</organism>
<keyword evidence="7" id="KW-1185">Reference proteome</keyword>
<evidence type="ECO:0000256" key="3">
    <source>
        <dbReference type="ARBA" id="ARBA00022989"/>
    </source>
</evidence>
<dbReference type="Gene3D" id="1.10.1450.10">
    <property type="entry name" value="Tetraspanin"/>
    <property type="match status" value="1"/>
</dbReference>
<dbReference type="Proteomes" id="UP001331761">
    <property type="component" value="Unassembled WGS sequence"/>
</dbReference>
<evidence type="ECO:0000313" key="7">
    <source>
        <dbReference type="Proteomes" id="UP001331761"/>
    </source>
</evidence>